<proteinExistence type="predicted"/>
<sequence length="88" mass="9013">MFQKPDPPEPTFPKPDVPPVPLLKKPDDGVVVEFPKPGVPAISIGMLIGPRLPDTSMPNGIAGIVIGGVVRGPMAPPTSIPNGIAGSE</sequence>
<feature type="region of interest" description="Disordered" evidence="1">
    <location>
        <begin position="1"/>
        <end position="21"/>
    </location>
</feature>
<evidence type="ECO:0000256" key="1">
    <source>
        <dbReference type="SAM" id="MobiDB-lite"/>
    </source>
</evidence>
<organism evidence="2 3">
    <name type="scientific">Mycobacterium tuberculosis</name>
    <dbReference type="NCBI Taxonomy" id="1773"/>
    <lineage>
        <taxon>Bacteria</taxon>
        <taxon>Bacillati</taxon>
        <taxon>Actinomycetota</taxon>
        <taxon>Actinomycetes</taxon>
        <taxon>Mycobacteriales</taxon>
        <taxon>Mycobacteriaceae</taxon>
        <taxon>Mycobacterium</taxon>
        <taxon>Mycobacterium tuberculosis complex</taxon>
    </lineage>
</organism>
<gene>
    <name evidence="2" type="ORF">ERS094118_03813</name>
</gene>
<evidence type="ECO:0000313" key="2">
    <source>
        <dbReference type="EMBL" id="CLX00513.1"/>
    </source>
</evidence>
<evidence type="ECO:0000313" key="3">
    <source>
        <dbReference type="Proteomes" id="UP000050139"/>
    </source>
</evidence>
<comment type="caution">
    <text evidence="2">The sequence shown here is derived from an EMBL/GenBank/DDBJ whole genome shotgun (WGS) entry which is preliminary data.</text>
</comment>
<protein>
    <submittedName>
        <fullName evidence="2">Uncharacterized protein</fullName>
    </submittedName>
</protein>
<reference evidence="2 3" key="1">
    <citation type="submission" date="2015-03" db="EMBL/GenBank/DDBJ databases">
        <authorList>
            <consortium name="Pathogen Informatics"/>
            <person name="Murphy D."/>
        </authorList>
    </citation>
    <scope>NUCLEOTIDE SEQUENCE [LARGE SCALE GENOMIC DNA]</scope>
    <source>
        <strain evidence="2 3">0268S</strain>
    </source>
</reference>
<dbReference type="AlphaFoldDB" id="A0AB33SX61"/>
<feature type="compositionally biased region" description="Pro residues" evidence="1">
    <location>
        <begin position="8"/>
        <end position="21"/>
    </location>
</feature>
<dbReference type="EMBL" id="COPH01000040">
    <property type="protein sequence ID" value="CLX00513.1"/>
    <property type="molecule type" value="Genomic_DNA"/>
</dbReference>
<dbReference type="Proteomes" id="UP000050139">
    <property type="component" value="Unassembled WGS sequence"/>
</dbReference>
<name>A0AB33SX61_MYCTX</name>
<accession>A0AB33SX61</accession>